<keyword evidence="4" id="KW-0012">Acyltransferase</keyword>
<feature type="transmembrane region" description="Helical" evidence="1">
    <location>
        <begin position="298"/>
        <end position="317"/>
    </location>
</feature>
<dbReference type="PANTHER" id="PTHR23028:SF53">
    <property type="entry name" value="ACYL_TRANSF_3 DOMAIN-CONTAINING PROTEIN"/>
    <property type="match status" value="1"/>
</dbReference>
<feature type="transmembrane region" description="Helical" evidence="1">
    <location>
        <begin position="206"/>
        <end position="226"/>
    </location>
</feature>
<dbReference type="EC" id="2.3.1.-" evidence="4"/>
<feature type="transmembrane region" description="Helical" evidence="1">
    <location>
        <begin position="323"/>
        <end position="346"/>
    </location>
</feature>
<dbReference type="InterPro" id="IPR043968">
    <property type="entry name" value="SGNH"/>
</dbReference>
<evidence type="ECO:0000313" key="5">
    <source>
        <dbReference type="Proteomes" id="UP001597492"/>
    </source>
</evidence>
<dbReference type="Proteomes" id="UP001597492">
    <property type="component" value="Unassembled WGS sequence"/>
</dbReference>
<feature type="transmembrane region" description="Helical" evidence="1">
    <location>
        <begin position="231"/>
        <end position="251"/>
    </location>
</feature>
<dbReference type="Pfam" id="PF19040">
    <property type="entry name" value="SGNH"/>
    <property type="match status" value="1"/>
</dbReference>
<feature type="domain" description="SGNH" evidence="3">
    <location>
        <begin position="454"/>
        <end position="664"/>
    </location>
</feature>
<protein>
    <submittedName>
        <fullName evidence="4">Acyltransferase family protein</fullName>
        <ecNumber evidence="4">2.3.1.-</ecNumber>
    </submittedName>
</protein>
<proteinExistence type="predicted"/>
<evidence type="ECO:0000259" key="2">
    <source>
        <dbReference type="Pfam" id="PF01757"/>
    </source>
</evidence>
<dbReference type="RefSeq" id="WP_019619592.1">
    <property type="nucleotide sequence ID" value="NZ_JBHUNE010000001.1"/>
</dbReference>
<accession>A0ABW5UV13</accession>
<evidence type="ECO:0000259" key="3">
    <source>
        <dbReference type="Pfam" id="PF19040"/>
    </source>
</evidence>
<feature type="transmembrane region" description="Helical" evidence="1">
    <location>
        <begin position="257"/>
        <end position="277"/>
    </location>
</feature>
<evidence type="ECO:0000313" key="4">
    <source>
        <dbReference type="EMBL" id="MFD2756778.1"/>
    </source>
</evidence>
<dbReference type="InterPro" id="IPR050879">
    <property type="entry name" value="Acyltransferase_3"/>
</dbReference>
<dbReference type="Pfam" id="PF01757">
    <property type="entry name" value="Acyl_transf_3"/>
    <property type="match status" value="1"/>
</dbReference>
<evidence type="ECO:0000256" key="1">
    <source>
        <dbReference type="SAM" id="Phobius"/>
    </source>
</evidence>
<dbReference type="EMBL" id="JBHUNE010000001">
    <property type="protein sequence ID" value="MFD2756778.1"/>
    <property type="molecule type" value="Genomic_DNA"/>
</dbReference>
<feature type="transmembrane region" description="Helical" evidence="1">
    <location>
        <begin position="141"/>
        <end position="163"/>
    </location>
</feature>
<feature type="transmembrane region" description="Helical" evidence="1">
    <location>
        <begin position="375"/>
        <end position="393"/>
    </location>
</feature>
<keyword evidence="5" id="KW-1185">Reference proteome</keyword>
<dbReference type="GO" id="GO:0016746">
    <property type="term" value="F:acyltransferase activity"/>
    <property type="evidence" value="ECO:0007669"/>
    <property type="project" value="UniProtKB-KW"/>
</dbReference>
<feature type="domain" description="Acyltransferase 3" evidence="2">
    <location>
        <begin position="13"/>
        <end position="341"/>
    </location>
</feature>
<keyword evidence="4" id="KW-0808">Transferase</keyword>
<keyword evidence="1" id="KW-1133">Transmembrane helix</keyword>
<gene>
    <name evidence="4" type="ORF">ACFSW7_00100</name>
</gene>
<dbReference type="PANTHER" id="PTHR23028">
    <property type="entry name" value="ACETYLTRANSFERASE"/>
    <property type="match status" value="1"/>
</dbReference>
<keyword evidence="1" id="KW-0812">Transmembrane</keyword>
<name>A0ABW5UV13_9MICO</name>
<sequence>MRSTPKTSGYIPEVQGVRTVALLLVAVFHIWFGRVSGGVDIFLLVSSYLMTRSLVAKAEAGSITQPVVFLIRKFSRLLPATAIAIMVILIGVFVFMPADTWRGAAGDALGSLGYFENFRLQAAAVDYFNADHSTASPFQHFWSLSIQGQVFVIWAILHCLGDLAARALKIPPRRLFFIAFSLITVASFAYSVYLTSTTQTIAYFDTWARLWEFGAGSLLAVVQPWLRPARWFRIGASWFGFVGMVTCGFVLPVESSFPGVAALWPVLSAALIIVSAGEPTRFGADSILARGVLNKLGEYTYALYLTHWPVLVIALWVSGRSHAGFWLGLLILIISGALAVAITRLVDLPSQKWVNRPPRRQLEPRARTRRLTSRAAVTIILSAVIALVPAVTLQQIQRAQSTTDLAALDELDYSTIGANNPGLVTEGDPVPAWSVAQDDWTSLGADCAEDDPYNAGLCYEIPPVSGGEAERNVLVLGSSHATQFSASVLESVNRNPEWGFRAQVAPACYFHIRENIGEACADMWEQATSYIDEQQPDLVVLFGSLSQTEGNETMDELVGWIAERKAASPDTTIAVLRDNPRIGFSMSECAQQHGVDSSECTYTVPDPPSDGYIASIEEAGGTWVDLTQSICPEGVCRPVVGGVVTYLDDNHMTQTFIRTLAGPFSESIREDADWWPADPYEGAYEDRAGDGDVVEDLNS</sequence>
<dbReference type="InterPro" id="IPR002656">
    <property type="entry name" value="Acyl_transf_3_dom"/>
</dbReference>
<feature type="transmembrane region" description="Helical" evidence="1">
    <location>
        <begin position="175"/>
        <end position="194"/>
    </location>
</feature>
<reference evidence="5" key="1">
    <citation type="journal article" date="2019" name="Int. J. Syst. Evol. Microbiol.">
        <title>The Global Catalogue of Microorganisms (GCM) 10K type strain sequencing project: providing services to taxonomists for standard genome sequencing and annotation.</title>
        <authorList>
            <consortium name="The Broad Institute Genomics Platform"/>
            <consortium name="The Broad Institute Genome Sequencing Center for Infectious Disease"/>
            <person name="Wu L."/>
            <person name="Ma J."/>
        </authorList>
    </citation>
    <scope>NUCLEOTIDE SEQUENCE [LARGE SCALE GENOMIC DNA]</scope>
    <source>
        <strain evidence="5">TISTR 1514</strain>
    </source>
</reference>
<organism evidence="4 5">
    <name type="scientific">Gulosibacter faecalis</name>
    <dbReference type="NCBI Taxonomy" id="272240"/>
    <lineage>
        <taxon>Bacteria</taxon>
        <taxon>Bacillati</taxon>
        <taxon>Actinomycetota</taxon>
        <taxon>Actinomycetes</taxon>
        <taxon>Micrococcales</taxon>
        <taxon>Microbacteriaceae</taxon>
        <taxon>Gulosibacter</taxon>
    </lineage>
</organism>
<feature type="transmembrane region" description="Helical" evidence="1">
    <location>
        <begin position="77"/>
        <end position="96"/>
    </location>
</feature>
<keyword evidence="1" id="KW-0472">Membrane</keyword>
<comment type="caution">
    <text evidence="4">The sequence shown here is derived from an EMBL/GenBank/DDBJ whole genome shotgun (WGS) entry which is preliminary data.</text>
</comment>